<protein>
    <recommendedName>
        <fullName evidence="1">Trk system potassium uptake protein TrkA</fullName>
    </recommendedName>
</protein>
<evidence type="ECO:0000256" key="3">
    <source>
        <dbReference type="ARBA" id="ARBA00022538"/>
    </source>
</evidence>
<keyword evidence="10" id="KW-1185">Reference proteome</keyword>
<feature type="domain" description="RCK C-terminal" evidence="8">
    <location>
        <begin position="142"/>
        <end position="226"/>
    </location>
</feature>
<dbReference type="EMBL" id="CM001022">
    <property type="protein sequence ID" value="EFQ22729.1"/>
    <property type="molecule type" value="Genomic_DNA"/>
</dbReference>
<dbReference type="PANTHER" id="PTHR43833">
    <property type="entry name" value="POTASSIUM CHANNEL PROTEIN 2-RELATED-RELATED"/>
    <property type="match status" value="1"/>
</dbReference>
<evidence type="ECO:0000313" key="9">
    <source>
        <dbReference type="EMBL" id="EFQ22729.1"/>
    </source>
</evidence>
<evidence type="ECO:0000313" key="10">
    <source>
        <dbReference type="Proteomes" id="UP000005096"/>
    </source>
</evidence>
<evidence type="ECO:0000259" key="7">
    <source>
        <dbReference type="PROSITE" id="PS51201"/>
    </source>
</evidence>
<organism evidence="9 10">
    <name type="scientific">Aminomonas paucivorans DSM 12260</name>
    <dbReference type="NCBI Taxonomy" id="584708"/>
    <lineage>
        <taxon>Bacteria</taxon>
        <taxon>Thermotogati</taxon>
        <taxon>Synergistota</taxon>
        <taxon>Synergistia</taxon>
        <taxon>Synergistales</taxon>
        <taxon>Synergistaceae</taxon>
        <taxon>Aminomonas</taxon>
    </lineage>
</organism>
<keyword evidence="3" id="KW-0633">Potassium transport</keyword>
<dbReference type="SUPFAM" id="SSF51735">
    <property type="entry name" value="NAD(P)-binding Rossmann-fold domains"/>
    <property type="match status" value="2"/>
</dbReference>
<feature type="domain" description="RCK C-terminal" evidence="8">
    <location>
        <begin position="371"/>
        <end position="452"/>
    </location>
</feature>
<dbReference type="PANTHER" id="PTHR43833:SF5">
    <property type="entry name" value="TRK SYSTEM POTASSIUM UPTAKE PROTEIN TRKA"/>
    <property type="match status" value="1"/>
</dbReference>
<dbReference type="HOGENOM" id="CLU_046525_0_2_0"/>
<evidence type="ECO:0000256" key="4">
    <source>
        <dbReference type="ARBA" id="ARBA00022958"/>
    </source>
</evidence>
<dbReference type="NCBIfam" id="NF007031">
    <property type="entry name" value="PRK09496.1-2"/>
    <property type="match status" value="1"/>
</dbReference>
<dbReference type="InterPro" id="IPR003148">
    <property type="entry name" value="RCK_N"/>
</dbReference>
<proteinExistence type="predicted"/>
<dbReference type="Proteomes" id="UP000005096">
    <property type="component" value="Chromosome"/>
</dbReference>
<keyword evidence="2" id="KW-0813">Transport</keyword>
<dbReference type="PRINTS" id="PR00335">
    <property type="entry name" value="KUPTAKETRKA"/>
</dbReference>
<evidence type="ECO:0000256" key="6">
    <source>
        <dbReference type="ARBA" id="ARBA00023065"/>
    </source>
</evidence>
<dbReference type="SUPFAM" id="SSF116726">
    <property type="entry name" value="TrkA C-terminal domain-like"/>
    <property type="match status" value="2"/>
</dbReference>
<feature type="domain" description="RCK N-terminal" evidence="7">
    <location>
        <begin position="1"/>
        <end position="128"/>
    </location>
</feature>
<dbReference type="PROSITE" id="PS51201">
    <property type="entry name" value="RCK_N"/>
    <property type="match status" value="2"/>
</dbReference>
<evidence type="ECO:0000256" key="1">
    <source>
        <dbReference type="ARBA" id="ARBA00017378"/>
    </source>
</evidence>
<dbReference type="OrthoDB" id="9775180at2"/>
<dbReference type="InterPro" id="IPR050721">
    <property type="entry name" value="Trk_Ktr_HKT_K-transport"/>
</dbReference>
<evidence type="ECO:0000256" key="5">
    <source>
        <dbReference type="ARBA" id="ARBA00023027"/>
    </source>
</evidence>
<evidence type="ECO:0000259" key="8">
    <source>
        <dbReference type="PROSITE" id="PS51202"/>
    </source>
</evidence>
<dbReference type="STRING" id="584708.Apau_0294"/>
<sequence length="455" mass="49665">MKIVLVGAGEVGFSVAKSLSQDGHDLVVVEEDEDRAYKAEQELDVMLVRGNGARPQVLERAGVHPDSGVDLLIACTNRDEVNILACWVARRMGIHKVIARAVGLEFTDTGTWAKDLGIDLMISPERSVAREVEELLQIRSAVHATELLAGKAGLYVFRIAPDSPACEVPLHALRRMYPNLITLVAFIDREGKGFVPRAGDSLREGDLCYSVCYRDQVEELEQIFQPRRRRKLRRVFLVGGGKVGFQVARLLEHRGGVDVRLLDQDRGKCKRLSQELERTTVLWGDGADEDLLRHEGIEDADGFVAATGEDEKNLLLAVLGKHLGAAKSIAVVKRHSYLKMADRLPLDAVVNRNLALSEGIIRNVRYPAGSKVLAVLDQIGAETLEVTLPETSPAVGVSLQDLPLPQGVLLGIVIRGEEAFIPTGATLLQAGDRAVLFAATHDMPDAVRILGVEEA</sequence>
<dbReference type="Gene3D" id="3.30.70.1450">
    <property type="entry name" value="Regulator of K+ conductance, C-terminal domain"/>
    <property type="match status" value="2"/>
</dbReference>
<dbReference type="InterPro" id="IPR036291">
    <property type="entry name" value="NAD(P)-bd_dom_sf"/>
</dbReference>
<accession>E3CYJ8</accession>
<dbReference type="PROSITE" id="PS51202">
    <property type="entry name" value="RCK_C"/>
    <property type="match status" value="2"/>
</dbReference>
<dbReference type="InterPro" id="IPR006037">
    <property type="entry name" value="RCK_C"/>
</dbReference>
<gene>
    <name evidence="9" type="ORF">Apau_0294</name>
</gene>
<dbReference type="GO" id="GO:0015079">
    <property type="term" value="F:potassium ion transmembrane transporter activity"/>
    <property type="evidence" value="ECO:0007669"/>
    <property type="project" value="InterPro"/>
</dbReference>
<dbReference type="Gene3D" id="3.40.50.720">
    <property type="entry name" value="NAD(P)-binding Rossmann-like Domain"/>
    <property type="match status" value="2"/>
</dbReference>
<dbReference type="PaxDb" id="584708-Apau_0294"/>
<dbReference type="Pfam" id="PF02080">
    <property type="entry name" value="TrkA_C"/>
    <property type="match status" value="1"/>
</dbReference>
<dbReference type="InterPro" id="IPR036721">
    <property type="entry name" value="RCK_C_sf"/>
</dbReference>
<dbReference type="InterPro" id="IPR006036">
    <property type="entry name" value="K_uptake_TrkA"/>
</dbReference>
<feature type="domain" description="RCK N-terminal" evidence="7">
    <location>
        <begin position="232"/>
        <end position="350"/>
    </location>
</feature>
<dbReference type="Pfam" id="PF02254">
    <property type="entry name" value="TrkA_N"/>
    <property type="match status" value="2"/>
</dbReference>
<keyword evidence="5" id="KW-0520">NAD</keyword>
<evidence type="ECO:0000256" key="2">
    <source>
        <dbReference type="ARBA" id="ARBA00022448"/>
    </source>
</evidence>
<dbReference type="GO" id="GO:0005886">
    <property type="term" value="C:plasma membrane"/>
    <property type="evidence" value="ECO:0007669"/>
    <property type="project" value="InterPro"/>
</dbReference>
<dbReference type="eggNOG" id="COG0569">
    <property type="taxonomic scope" value="Bacteria"/>
</dbReference>
<keyword evidence="4" id="KW-0630">Potassium</keyword>
<dbReference type="AlphaFoldDB" id="E3CYJ8"/>
<keyword evidence="6" id="KW-0406">Ion transport</keyword>
<reference evidence="9 10" key="1">
    <citation type="journal article" date="2010" name="Stand. Genomic Sci.">
        <title>Non-contiguous finished genome sequence of Aminomonas paucivorans type strain (GLU-3).</title>
        <authorList>
            <person name="Pitluck S."/>
            <person name="Yasawong M."/>
            <person name="Held B."/>
            <person name="Lapidus A."/>
            <person name="Nolan M."/>
            <person name="Copeland A."/>
            <person name="Lucas S."/>
            <person name="Del Rio T.G."/>
            <person name="Tice H."/>
            <person name="Cheng J.F."/>
            <person name="Chertkov O."/>
            <person name="Goodwin L."/>
            <person name="Tapia R."/>
            <person name="Han C."/>
            <person name="Liolios K."/>
            <person name="Ivanova N."/>
            <person name="Mavromatis K."/>
            <person name="Ovchinnikova G."/>
            <person name="Pati A."/>
            <person name="Chen A."/>
            <person name="Palaniappan K."/>
            <person name="Land M."/>
            <person name="Hauser L."/>
            <person name="Chang Y.J."/>
            <person name="Jeffries C.D."/>
            <person name="Pukall R."/>
            <person name="Spring S."/>
            <person name="Rohde M."/>
            <person name="Sikorski J."/>
            <person name="Goker M."/>
            <person name="Woyke T."/>
            <person name="Bristow J."/>
            <person name="Eisen J.A."/>
            <person name="Markowitz V."/>
            <person name="Hugenholtz P."/>
            <person name="Kyrpides N.C."/>
            <person name="Klenk H.P."/>
        </authorList>
    </citation>
    <scope>NUCLEOTIDE SEQUENCE [LARGE SCALE GENOMIC DNA]</scope>
    <source>
        <strain evidence="9 10">DSM 12260</strain>
    </source>
</reference>
<dbReference type="NCBIfam" id="NF007039">
    <property type="entry name" value="PRK09496.3-2"/>
    <property type="match status" value="1"/>
</dbReference>
<name>E3CYJ8_9BACT</name>